<protein>
    <recommendedName>
        <fullName evidence="4">Type 4 fimbrial biogenesis protein PilX N-terminal domain-containing protein</fullName>
    </recommendedName>
</protein>
<feature type="transmembrane region" description="Helical" evidence="1">
    <location>
        <begin position="24"/>
        <end position="48"/>
    </location>
</feature>
<proteinExistence type="predicted"/>
<evidence type="ECO:0000313" key="2">
    <source>
        <dbReference type="EMBL" id="OGZ10935.1"/>
    </source>
</evidence>
<accession>A0A1G2DBC9</accession>
<keyword evidence="1" id="KW-1133">Transmembrane helix</keyword>
<dbReference type="AlphaFoldDB" id="A0A1G2DBC9"/>
<evidence type="ECO:0000256" key="1">
    <source>
        <dbReference type="SAM" id="Phobius"/>
    </source>
</evidence>
<reference evidence="2 3" key="1">
    <citation type="journal article" date="2016" name="Nat. Commun.">
        <title>Thousands of microbial genomes shed light on interconnected biogeochemical processes in an aquifer system.</title>
        <authorList>
            <person name="Anantharaman K."/>
            <person name="Brown C.T."/>
            <person name="Hug L.A."/>
            <person name="Sharon I."/>
            <person name="Castelle C.J."/>
            <person name="Probst A.J."/>
            <person name="Thomas B.C."/>
            <person name="Singh A."/>
            <person name="Wilkins M.J."/>
            <person name="Karaoz U."/>
            <person name="Brodie E.L."/>
            <person name="Williams K.H."/>
            <person name="Hubbard S.S."/>
            <person name="Banfield J.F."/>
        </authorList>
    </citation>
    <scope>NUCLEOTIDE SEQUENCE [LARGE SCALE GENOMIC DNA]</scope>
</reference>
<dbReference type="Proteomes" id="UP000178636">
    <property type="component" value="Unassembled WGS sequence"/>
</dbReference>
<organism evidence="2 3">
    <name type="scientific">Candidatus Lloydbacteria bacterium RIFCSPHIGHO2_02_FULL_54_17</name>
    <dbReference type="NCBI Taxonomy" id="1798664"/>
    <lineage>
        <taxon>Bacteria</taxon>
        <taxon>Candidatus Lloydiibacteriota</taxon>
    </lineage>
</organism>
<dbReference type="STRING" id="1798664.A3C93_02735"/>
<keyword evidence="1" id="KW-0472">Membrane</keyword>
<keyword evidence="1" id="KW-0812">Transmembrane</keyword>
<dbReference type="EMBL" id="MHLO01000043">
    <property type="protein sequence ID" value="OGZ10935.1"/>
    <property type="molecule type" value="Genomic_DNA"/>
</dbReference>
<gene>
    <name evidence="2" type="ORF">A3C93_02735</name>
</gene>
<evidence type="ECO:0008006" key="4">
    <source>
        <dbReference type="Google" id="ProtNLM"/>
    </source>
</evidence>
<comment type="caution">
    <text evidence="2">The sequence shown here is derived from an EMBL/GenBank/DDBJ whole genome shotgun (WGS) entry which is preliminary data.</text>
</comment>
<evidence type="ECO:0000313" key="3">
    <source>
        <dbReference type="Proteomes" id="UP000178636"/>
    </source>
</evidence>
<name>A0A1G2DBC9_9BACT</name>
<sequence>MQFHRSKNEKYVNGRLPFSCGGGYILLLTILVVSILLAVGLGVSAISIKEITLSAFLRDSEKALAAATNGAECALYWDRAWPQNSLQYTIFATGTLGVLYNSPPNWDTVASCNGVLLATGASWQNPVPLPDASKGITTFSLGFPDGSCVDVRVTKEGDALTTIISDGYNTCNVAMPRRTQREIAVFTSF</sequence>